<keyword evidence="1" id="KW-0472">Membrane</keyword>
<gene>
    <name evidence="4" type="ORF">BECKSD772D_GA0070982_12314</name>
    <name evidence="3" type="ORF">BECKSD772E_GA0070983_10808</name>
    <name evidence="2" type="ORF">BECKSD772F_GA0070984_10828</name>
</gene>
<keyword evidence="1" id="KW-0812">Transmembrane</keyword>
<feature type="transmembrane region" description="Helical" evidence="1">
    <location>
        <begin position="32"/>
        <end position="53"/>
    </location>
</feature>
<evidence type="ECO:0000313" key="2">
    <source>
        <dbReference type="EMBL" id="VFK40977.1"/>
    </source>
</evidence>
<name>A0A450YHF6_9GAMM</name>
<evidence type="ECO:0000256" key="1">
    <source>
        <dbReference type="SAM" id="Phobius"/>
    </source>
</evidence>
<dbReference type="EMBL" id="CAADFU010000080">
    <property type="protein sequence ID" value="VFK46771.1"/>
    <property type="molecule type" value="Genomic_DNA"/>
</dbReference>
<dbReference type="EMBL" id="CAADHB010000231">
    <property type="protein sequence ID" value="VFK81134.1"/>
    <property type="molecule type" value="Genomic_DNA"/>
</dbReference>
<dbReference type="AlphaFoldDB" id="A0A450YHF6"/>
<accession>A0A450YHF6</accession>
<reference evidence="2" key="1">
    <citation type="submission" date="2019-02" db="EMBL/GenBank/DDBJ databases">
        <authorList>
            <person name="Gruber-Vodicka R. H."/>
            <person name="Seah K. B. B."/>
        </authorList>
    </citation>
    <scope>NUCLEOTIDE SEQUENCE</scope>
    <source>
        <strain evidence="4">BECK_S127</strain>
        <strain evidence="3">BECK_S1320</strain>
        <strain evidence="2">BECK_S1321</strain>
    </source>
</reference>
<keyword evidence="1" id="KW-1133">Transmembrane helix</keyword>
<organism evidence="2">
    <name type="scientific">Candidatus Kentrum sp. SD</name>
    <dbReference type="NCBI Taxonomy" id="2126332"/>
    <lineage>
        <taxon>Bacteria</taxon>
        <taxon>Pseudomonadati</taxon>
        <taxon>Pseudomonadota</taxon>
        <taxon>Gammaproteobacteria</taxon>
        <taxon>Candidatus Kentrum</taxon>
    </lineage>
</organism>
<proteinExistence type="predicted"/>
<dbReference type="EMBL" id="CAADFR010000082">
    <property type="protein sequence ID" value="VFK40977.1"/>
    <property type="molecule type" value="Genomic_DNA"/>
</dbReference>
<sequence length="55" mass="6311">MLITFDFGGASLCHEILHFVQKSQIGEFIMEWWLIIAFSIFMVGLGIITVEAIRH</sequence>
<evidence type="ECO:0000313" key="3">
    <source>
        <dbReference type="EMBL" id="VFK46771.1"/>
    </source>
</evidence>
<protein>
    <submittedName>
        <fullName evidence="2">Uncharacterized protein</fullName>
    </submittedName>
</protein>
<evidence type="ECO:0000313" key="4">
    <source>
        <dbReference type="EMBL" id="VFK81134.1"/>
    </source>
</evidence>